<evidence type="ECO:0000313" key="2">
    <source>
        <dbReference type="EMBL" id="KAK1134393.1"/>
    </source>
</evidence>
<reference evidence="2" key="1">
    <citation type="submission" date="2022-02" db="EMBL/GenBank/DDBJ databases">
        <title>Atlantic sturgeon de novo genome assembly.</title>
        <authorList>
            <person name="Stock M."/>
            <person name="Klopp C."/>
            <person name="Guiguen Y."/>
            <person name="Cabau C."/>
            <person name="Parinello H."/>
            <person name="Santidrian Yebra-Pimentel E."/>
            <person name="Kuhl H."/>
            <person name="Dirks R.P."/>
            <person name="Guessner J."/>
            <person name="Wuertz S."/>
            <person name="Du K."/>
            <person name="Schartl M."/>
        </authorList>
    </citation>
    <scope>NUCLEOTIDE SEQUENCE</scope>
    <source>
        <strain evidence="2">STURGEONOMICS-FGT-2020</strain>
        <tissue evidence="2">Whole blood</tissue>
    </source>
</reference>
<dbReference type="Proteomes" id="UP001230051">
    <property type="component" value="Unassembled WGS sequence"/>
</dbReference>
<comment type="caution">
    <text evidence="2">The sequence shown here is derived from an EMBL/GenBank/DDBJ whole genome shotgun (WGS) entry which is preliminary data.</text>
</comment>
<feature type="compositionally biased region" description="Low complexity" evidence="1">
    <location>
        <begin position="91"/>
        <end position="108"/>
    </location>
</feature>
<dbReference type="EMBL" id="JAGXEW010000906">
    <property type="protein sequence ID" value="KAK1134393.1"/>
    <property type="molecule type" value="Genomic_DNA"/>
</dbReference>
<accession>A0AAD8FNM4</accession>
<feature type="region of interest" description="Disordered" evidence="1">
    <location>
        <begin position="91"/>
        <end position="110"/>
    </location>
</feature>
<evidence type="ECO:0000256" key="1">
    <source>
        <dbReference type="SAM" id="MobiDB-lite"/>
    </source>
</evidence>
<dbReference type="AlphaFoldDB" id="A0AAD8FNM4"/>
<keyword evidence="3" id="KW-1185">Reference proteome</keyword>
<sequence>MMVELPEGPLEQVKIMNNTNGLWVAVKDVPKNCNYTLMKERGGNLFITSYKACQVRLLNKNYVLTIIYTTATGIRGMVQMTCPAVETTTHTTSTTTIGKPVTTGKPTTPTLPPTPVCKASSMTVALPSGSLQVLLLNLSNEWVDVNAAPSYCNYSLVQGRGGRNFFTAPYRACDVRIQDGSYTLTLLYVTFAKGGYVHMRCPIKTTTRKPTKTSRTTPRKTTSITIIGATEAPATVVCTASSMVVELPNEPLRLVKVLGELGIWVFEGHRVTLMEAMVTFSFFVDQSNQWVAVIDAPKYCNYTLLQGRGGNFFITPYTACDVRILVILVSMLT</sequence>
<organism evidence="2 3">
    <name type="scientific">Acipenser oxyrinchus oxyrinchus</name>
    <dbReference type="NCBI Taxonomy" id="40147"/>
    <lineage>
        <taxon>Eukaryota</taxon>
        <taxon>Metazoa</taxon>
        <taxon>Chordata</taxon>
        <taxon>Craniata</taxon>
        <taxon>Vertebrata</taxon>
        <taxon>Euteleostomi</taxon>
        <taxon>Actinopterygii</taxon>
        <taxon>Chondrostei</taxon>
        <taxon>Acipenseriformes</taxon>
        <taxon>Acipenseridae</taxon>
        <taxon>Acipenser</taxon>
    </lineage>
</organism>
<name>A0AAD8FNM4_ACIOX</name>
<gene>
    <name evidence="2" type="ORF">AOXY_G38279</name>
</gene>
<proteinExistence type="predicted"/>
<protein>
    <submittedName>
        <fullName evidence="2">Uncharacterized protein</fullName>
    </submittedName>
</protein>
<evidence type="ECO:0000313" key="3">
    <source>
        <dbReference type="Proteomes" id="UP001230051"/>
    </source>
</evidence>